<proteinExistence type="predicted"/>
<dbReference type="Proteomes" id="UP000637788">
    <property type="component" value="Unassembled WGS sequence"/>
</dbReference>
<protein>
    <submittedName>
        <fullName evidence="1">Uncharacterized protein</fullName>
    </submittedName>
</protein>
<evidence type="ECO:0000313" key="2">
    <source>
        <dbReference type="Proteomes" id="UP000637788"/>
    </source>
</evidence>
<dbReference type="EMBL" id="BMPQ01000059">
    <property type="protein sequence ID" value="GGL17175.1"/>
    <property type="molecule type" value="Genomic_DNA"/>
</dbReference>
<gene>
    <name evidence="1" type="ORF">GCM10010094_92570</name>
</gene>
<reference evidence="1" key="2">
    <citation type="submission" date="2020-09" db="EMBL/GenBank/DDBJ databases">
        <authorList>
            <person name="Sun Q."/>
            <person name="Ohkuma M."/>
        </authorList>
    </citation>
    <scope>NUCLEOTIDE SEQUENCE</scope>
    <source>
        <strain evidence="1">JCM 3035</strain>
    </source>
</reference>
<sequence length="159" mass="17520">MYSGDIGSVHCNGTGAAMKRRSTISVLLCLGAGLLAGCSPYESEAGHVTRTDLVGHWRASGLCDSSLTLEEDGSAEVKRWPMDFDYMNGRITQRESGKAAWTLGSFRGEQSFRVETESANELLMLLEDDGRLVLLQIPGRDPDNSIGCRFKRIDRQKFN</sequence>
<organism evidence="1 2">
    <name type="scientific">Streptomyces flaveus</name>
    <dbReference type="NCBI Taxonomy" id="66370"/>
    <lineage>
        <taxon>Bacteria</taxon>
        <taxon>Bacillati</taxon>
        <taxon>Actinomycetota</taxon>
        <taxon>Actinomycetes</taxon>
        <taxon>Kitasatosporales</taxon>
        <taxon>Streptomycetaceae</taxon>
        <taxon>Streptomyces</taxon>
        <taxon>Streptomyces aurantiacus group</taxon>
    </lineage>
</organism>
<reference evidence="1" key="1">
    <citation type="journal article" date="2014" name="Int. J. Syst. Evol. Microbiol.">
        <title>Complete genome sequence of Corynebacterium casei LMG S-19264T (=DSM 44701T), isolated from a smear-ripened cheese.</title>
        <authorList>
            <consortium name="US DOE Joint Genome Institute (JGI-PGF)"/>
            <person name="Walter F."/>
            <person name="Albersmeier A."/>
            <person name="Kalinowski J."/>
            <person name="Ruckert C."/>
        </authorList>
    </citation>
    <scope>NUCLEOTIDE SEQUENCE</scope>
    <source>
        <strain evidence="1">JCM 3035</strain>
    </source>
</reference>
<dbReference type="AlphaFoldDB" id="A0A917RNN4"/>
<comment type="caution">
    <text evidence="1">The sequence shown here is derived from an EMBL/GenBank/DDBJ whole genome shotgun (WGS) entry which is preliminary data.</text>
</comment>
<accession>A0A917RNN4</accession>
<name>A0A917RNN4_9ACTN</name>
<evidence type="ECO:0000313" key="1">
    <source>
        <dbReference type="EMBL" id="GGL17175.1"/>
    </source>
</evidence>
<keyword evidence="2" id="KW-1185">Reference proteome</keyword>